<dbReference type="Proteomes" id="UP000250136">
    <property type="component" value="Chromosome"/>
</dbReference>
<dbReference type="OrthoDB" id="93800at2157"/>
<comment type="similarity">
    <text evidence="1">Belongs to the UPF0175 family.</text>
</comment>
<evidence type="ECO:0000256" key="1">
    <source>
        <dbReference type="ARBA" id="ARBA00005651"/>
    </source>
</evidence>
<dbReference type="PATRIC" id="fig|277988.4.peg.1528"/>
<accession>A0A0Q2UN65</accession>
<dbReference type="RefSeq" id="WP_055429619.1">
    <property type="nucleotide sequence ID" value="NZ_CP015105.1"/>
</dbReference>
<dbReference type="EMBL" id="FOIW01000002">
    <property type="protein sequence ID" value="SEW13707.1"/>
    <property type="molecule type" value="Genomic_DNA"/>
</dbReference>
<evidence type="ECO:0000313" key="3">
    <source>
        <dbReference type="EMBL" id="KQH82128.1"/>
    </source>
</evidence>
<dbReference type="KEGG" id="ttd:A3L14_02315"/>
<dbReference type="STRING" id="277988.SAMN05216170_1817"/>
<keyword evidence="7" id="KW-1185">Reference proteome</keyword>
<dbReference type="InterPro" id="IPR005368">
    <property type="entry name" value="UPF0175"/>
</dbReference>
<evidence type="ECO:0000313" key="7">
    <source>
        <dbReference type="Proteomes" id="UP000250136"/>
    </source>
</evidence>
<evidence type="ECO:0000313" key="6">
    <source>
        <dbReference type="Proteomes" id="UP000182125"/>
    </source>
</evidence>
<sequence length="83" mass="9277">MGKKVVVELPGMVKIPDEEIEKRVKVELALRLYEKGILSFGQARRLAGVSKWEFIELLAKEGAGITYDEEELENDLSALEGLS</sequence>
<dbReference type="EMBL" id="CP015105">
    <property type="protein sequence ID" value="ASJ11794.1"/>
    <property type="molecule type" value="Genomic_DNA"/>
</dbReference>
<dbReference type="Pfam" id="PF03683">
    <property type="entry name" value="UPF0175"/>
    <property type="match status" value="1"/>
</dbReference>
<evidence type="ECO:0000313" key="2">
    <source>
        <dbReference type="EMBL" id="ASJ11794.1"/>
    </source>
</evidence>
<proteinExistence type="inferred from homology"/>
<dbReference type="EMBL" id="LIXN01000011">
    <property type="protein sequence ID" value="KQH82128.1"/>
    <property type="molecule type" value="Genomic_DNA"/>
</dbReference>
<dbReference type="AlphaFoldDB" id="A0A0Q2UN65"/>
<reference evidence="3 5" key="1">
    <citation type="submission" date="2015-08" db="EMBL/GenBank/DDBJ databases">
        <title>Thermococcus thioreducens DSM 14981 genome sequencing.</title>
        <authorList>
            <person name="Hong S.-J."/>
            <person name="Kim M.-C."/>
            <person name="Shin J.-H."/>
        </authorList>
    </citation>
    <scope>NUCLEOTIDE SEQUENCE [LARGE SCALE GENOMIC DNA]</scope>
    <source>
        <strain evidence="3 5">DSM 14981</strain>
    </source>
</reference>
<dbReference type="Proteomes" id="UP000182125">
    <property type="component" value="Unassembled WGS sequence"/>
</dbReference>
<reference evidence="4 6" key="3">
    <citation type="submission" date="2016-10" db="EMBL/GenBank/DDBJ databases">
        <authorList>
            <person name="de Groot N.N."/>
        </authorList>
    </citation>
    <scope>NUCLEOTIDE SEQUENCE [LARGE SCALE GENOMIC DNA]</scope>
    <source>
        <strain evidence="4 6">OGL-20</strain>
    </source>
</reference>
<reference evidence="2 7" key="2">
    <citation type="submission" date="2016-04" db="EMBL/GenBank/DDBJ databases">
        <title>Complete genome sequence of Thermococcus thioreducens type strain OGL-20P.</title>
        <authorList>
            <person name="Oger P.M."/>
        </authorList>
    </citation>
    <scope>NUCLEOTIDE SEQUENCE [LARGE SCALE GENOMIC DNA]</scope>
    <source>
        <strain evidence="2 7">OGL-20P</strain>
    </source>
</reference>
<gene>
    <name evidence="2" type="ORF">A3L14_02315</name>
    <name evidence="3" type="ORF">AMR53_07250</name>
    <name evidence="4" type="ORF">SAMN05216170_1817</name>
</gene>
<evidence type="ECO:0000313" key="4">
    <source>
        <dbReference type="EMBL" id="SEW13707.1"/>
    </source>
</evidence>
<protein>
    <submittedName>
        <fullName evidence="4">Uncharacterized protein family (UPF0175)</fullName>
    </submittedName>
</protein>
<evidence type="ECO:0000313" key="5">
    <source>
        <dbReference type="Proteomes" id="UP000051862"/>
    </source>
</evidence>
<organism evidence="3 5">
    <name type="scientific">Thermococcus thioreducens</name>
    <dbReference type="NCBI Taxonomy" id="277988"/>
    <lineage>
        <taxon>Archaea</taxon>
        <taxon>Methanobacteriati</taxon>
        <taxon>Methanobacteriota</taxon>
        <taxon>Thermococci</taxon>
        <taxon>Thermococcales</taxon>
        <taxon>Thermococcaceae</taxon>
        <taxon>Thermococcus</taxon>
    </lineage>
</organism>
<dbReference type="PANTHER" id="PTHR37525">
    <property type="entry name" value="UPF0175 PROTEIN SSL1255"/>
    <property type="match status" value="1"/>
</dbReference>
<dbReference type="GeneID" id="33333219"/>
<dbReference type="InterPro" id="IPR052264">
    <property type="entry name" value="UPF0175_domain"/>
</dbReference>
<dbReference type="PANTHER" id="PTHR37525:SF1">
    <property type="entry name" value="UPF0175 PROTEIN SSL1255"/>
    <property type="match status" value="1"/>
</dbReference>
<dbReference type="Proteomes" id="UP000051862">
    <property type="component" value="Unassembled WGS sequence"/>
</dbReference>
<name>A0A0Q2UN65_9EURY</name>